<reference evidence="1" key="2">
    <citation type="submission" date="2021-10" db="EMBL/GenBank/DDBJ databases">
        <authorList>
            <person name="Piombo E."/>
        </authorList>
    </citation>
    <scope>NUCLEOTIDE SEQUENCE</scope>
</reference>
<reference evidence="1" key="1">
    <citation type="submission" date="2020-04" db="EMBL/GenBank/DDBJ databases">
        <authorList>
            <person name="Broberg M."/>
        </authorList>
    </citation>
    <scope>NUCLEOTIDE SEQUENCE</scope>
</reference>
<evidence type="ECO:0000313" key="2">
    <source>
        <dbReference type="Proteomes" id="UP000836387"/>
    </source>
</evidence>
<comment type="caution">
    <text evidence="1">The sequence shown here is derived from an EMBL/GenBank/DDBJ whole genome shotgun (WGS) entry which is preliminary data.</text>
</comment>
<dbReference type="EMBL" id="CADEHS020000002">
    <property type="protein sequence ID" value="CAG9937582.1"/>
    <property type="molecule type" value="Genomic_DNA"/>
</dbReference>
<gene>
    <name evidence="1" type="ORF">CRV2_00005996</name>
</gene>
<proteinExistence type="predicted"/>
<keyword evidence="2" id="KW-1185">Reference proteome</keyword>
<protein>
    <submittedName>
        <fullName evidence="1">Uncharacterized protein</fullName>
    </submittedName>
</protein>
<accession>A0ACA9T9K4</accession>
<organism evidence="1 2">
    <name type="scientific">Clonostachys rosea f. rosea IK726</name>
    <dbReference type="NCBI Taxonomy" id="1349383"/>
    <lineage>
        <taxon>Eukaryota</taxon>
        <taxon>Fungi</taxon>
        <taxon>Dikarya</taxon>
        <taxon>Ascomycota</taxon>
        <taxon>Pezizomycotina</taxon>
        <taxon>Sordariomycetes</taxon>
        <taxon>Hypocreomycetidae</taxon>
        <taxon>Hypocreales</taxon>
        <taxon>Bionectriaceae</taxon>
        <taxon>Clonostachys</taxon>
    </lineage>
</organism>
<dbReference type="Proteomes" id="UP000836387">
    <property type="component" value="Unassembled WGS sequence"/>
</dbReference>
<name>A0ACA9T9K4_BIOOC</name>
<sequence length="72" mass="8509">MDDYKFLPATDGFGDRPGLFLIRYELPDLRHTLFKMLFHEQGSAIHPSGTDWWKTPSYILKRTYGTWALFKL</sequence>
<evidence type="ECO:0000313" key="1">
    <source>
        <dbReference type="EMBL" id="CAG9937582.1"/>
    </source>
</evidence>